<keyword evidence="5" id="KW-1185">Reference proteome</keyword>
<dbReference type="OrthoDB" id="9770424at2"/>
<proteinExistence type="inferred from homology"/>
<evidence type="ECO:0000256" key="3">
    <source>
        <dbReference type="ARBA" id="ARBA00023004"/>
    </source>
</evidence>
<reference evidence="4 5" key="1">
    <citation type="submission" date="2015-04" db="EMBL/GenBank/DDBJ databases">
        <title>Microcin producing Clostridium sp. JC272T.</title>
        <authorList>
            <person name="Jyothsna T."/>
            <person name="Sasikala C."/>
            <person name="Ramana C."/>
        </authorList>
    </citation>
    <scope>NUCLEOTIDE SEQUENCE [LARGE SCALE GENOMIC DNA]</scope>
    <source>
        <strain evidence="4 5">JC272</strain>
    </source>
</reference>
<dbReference type="GO" id="GO:0070025">
    <property type="term" value="F:carbon monoxide binding"/>
    <property type="evidence" value="ECO:0007669"/>
    <property type="project" value="TreeGrafter"/>
</dbReference>
<dbReference type="PANTHER" id="PTHR30149:SF0">
    <property type="entry name" value="HYDROGENASE MATURATION FACTOR HYPD"/>
    <property type="match status" value="1"/>
</dbReference>
<dbReference type="GO" id="GO:0005506">
    <property type="term" value="F:iron ion binding"/>
    <property type="evidence" value="ECO:0007669"/>
    <property type="project" value="TreeGrafter"/>
</dbReference>
<protein>
    <submittedName>
        <fullName evidence="4">Hydrogenase assembly protein HupF</fullName>
    </submittedName>
</protein>
<dbReference type="Proteomes" id="UP000034407">
    <property type="component" value="Unassembled WGS sequence"/>
</dbReference>
<dbReference type="EMBL" id="LBBT01000108">
    <property type="protein sequence ID" value="KKY02160.1"/>
    <property type="molecule type" value="Genomic_DNA"/>
</dbReference>
<organism evidence="4 5">
    <name type="scientific">Paraclostridium benzoelyticum</name>
    <dbReference type="NCBI Taxonomy" id="1629550"/>
    <lineage>
        <taxon>Bacteria</taxon>
        <taxon>Bacillati</taxon>
        <taxon>Bacillota</taxon>
        <taxon>Clostridia</taxon>
        <taxon>Peptostreptococcales</taxon>
        <taxon>Peptostreptococcaceae</taxon>
        <taxon>Paraclostridium</taxon>
    </lineage>
</organism>
<evidence type="ECO:0000313" key="4">
    <source>
        <dbReference type="EMBL" id="KKY02160.1"/>
    </source>
</evidence>
<dbReference type="InterPro" id="IPR042244">
    <property type="entry name" value="HypD_2_sf"/>
</dbReference>
<comment type="caution">
    <text evidence="4">The sequence shown here is derived from an EMBL/GenBank/DDBJ whole genome shotgun (WGS) entry which is preliminary data.</text>
</comment>
<dbReference type="AlphaFoldDB" id="A0A0M3DHS8"/>
<keyword evidence="3" id="KW-0408">Iron</keyword>
<dbReference type="PANTHER" id="PTHR30149">
    <property type="entry name" value="HYDROGENASE PROTEIN ASSEMBLY PROTEIN HYPD"/>
    <property type="match status" value="1"/>
</dbReference>
<dbReference type="GO" id="GO:0051604">
    <property type="term" value="P:protein maturation"/>
    <property type="evidence" value="ECO:0007669"/>
    <property type="project" value="TreeGrafter"/>
</dbReference>
<dbReference type="GO" id="GO:0051539">
    <property type="term" value="F:4 iron, 4 sulfur cluster binding"/>
    <property type="evidence" value="ECO:0007669"/>
    <property type="project" value="TreeGrafter"/>
</dbReference>
<dbReference type="NCBIfam" id="TIGR00075">
    <property type="entry name" value="hypD"/>
    <property type="match status" value="1"/>
</dbReference>
<gene>
    <name evidence="4" type="ORF">VN21_04705</name>
</gene>
<dbReference type="PIRSF" id="PIRSF005622">
    <property type="entry name" value="Hydrgn_mat_hypD"/>
    <property type="match status" value="1"/>
</dbReference>
<accession>A0A0M3DHS8</accession>
<name>A0A0M3DHS8_9FIRM</name>
<sequence>MVYINEFKNTEIAKNLLDKIHKNLDKQGLEKRINIMEVCGTHTRAIYKSGIDKLLPKDINLISGPGCPICVTESNYIDDAVILSKHKNVILCTFADMLKVPGSINCLSDEKSEGANIKVVYSPLDCINIAKKNKEKEVVFIGVGFETTTPIIALTIKKAYENNIKNLSVLHSLKTMPNAIKNLILDKEVNIDGFICPGHVSTVIGIDDFDKLARRNKVPMVLSGFEYVDIIYSIYRLCEMIKAKEYKCENQYKRVVRNRGNELSKKIINEVFKPSCSNWRGLGMIENTGLQFREKYMEFDAKYKFKLWFSNFRYGNVKTDCICGEILRGIKKPNECKLFKNICTPQKPIGPCMVSEEGACANFYKYKEG</sequence>
<evidence type="ECO:0000256" key="1">
    <source>
        <dbReference type="ARBA" id="ARBA00007888"/>
    </source>
</evidence>
<evidence type="ECO:0000256" key="2">
    <source>
        <dbReference type="ARBA" id="ARBA00022723"/>
    </source>
</evidence>
<keyword evidence="2" id="KW-0479">Metal-binding</keyword>
<comment type="similarity">
    <text evidence="1">Belongs to the HypD family.</text>
</comment>
<dbReference type="Gene3D" id="3.40.50.11750">
    <property type="entry name" value="HypD, alpha/beta domain 1"/>
    <property type="match status" value="2"/>
</dbReference>
<dbReference type="PATRIC" id="fig|1629550.3.peg.416"/>
<dbReference type="Gene3D" id="6.10.20.100">
    <property type="match status" value="1"/>
</dbReference>
<evidence type="ECO:0000313" key="5">
    <source>
        <dbReference type="Proteomes" id="UP000034407"/>
    </source>
</evidence>
<dbReference type="InterPro" id="IPR042243">
    <property type="entry name" value="HypD_1"/>
</dbReference>
<dbReference type="Pfam" id="PF01924">
    <property type="entry name" value="HypD"/>
    <property type="match status" value="1"/>
</dbReference>
<dbReference type="InterPro" id="IPR002780">
    <property type="entry name" value="Hyd_form_HypD"/>
</dbReference>